<dbReference type="Proteomes" id="UP000198832">
    <property type="component" value="Unassembled WGS sequence"/>
</dbReference>
<dbReference type="GO" id="GO:0005525">
    <property type="term" value="F:GTP binding"/>
    <property type="evidence" value="ECO:0007669"/>
    <property type="project" value="UniProtKB-KW"/>
</dbReference>
<dbReference type="Pfam" id="PF09107">
    <property type="entry name" value="WHD_3rd_SelB"/>
    <property type="match status" value="1"/>
</dbReference>
<dbReference type="InterPro" id="IPR027417">
    <property type="entry name" value="P-loop_NTPase"/>
</dbReference>
<dbReference type="RefSeq" id="WP_091124490.1">
    <property type="nucleotide sequence ID" value="NZ_FOLB01000009.1"/>
</dbReference>
<dbReference type="GO" id="GO:0005829">
    <property type="term" value="C:cytosol"/>
    <property type="evidence" value="ECO:0007669"/>
    <property type="project" value="TreeGrafter"/>
</dbReference>
<dbReference type="InterPro" id="IPR009000">
    <property type="entry name" value="Transl_B-barrel_sf"/>
</dbReference>
<dbReference type="InterPro" id="IPR057335">
    <property type="entry name" value="Beta-barrel_SelB"/>
</dbReference>
<evidence type="ECO:0000256" key="1">
    <source>
        <dbReference type="ARBA" id="ARBA00022741"/>
    </source>
</evidence>
<dbReference type="Gene3D" id="1.10.10.10">
    <property type="entry name" value="Winged helix-like DNA-binding domain superfamily/Winged helix DNA-binding domain"/>
    <property type="match status" value="1"/>
</dbReference>
<dbReference type="InterPro" id="IPR015191">
    <property type="entry name" value="SelB_WHD4"/>
</dbReference>
<dbReference type="GO" id="GO:0016259">
    <property type="term" value="P:selenocysteine metabolic process"/>
    <property type="evidence" value="ECO:0007669"/>
    <property type="project" value="TreeGrafter"/>
</dbReference>
<keyword evidence="5" id="KW-0251">Elongation factor</keyword>
<dbReference type="SUPFAM" id="SSF52540">
    <property type="entry name" value="P-loop containing nucleoside triphosphate hydrolases"/>
    <property type="match status" value="1"/>
</dbReference>
<dbReference type="GO" id="GO:0000049">
    <property type="term" value="F:tRNA binding"/>
    <property type="evidence" value="ECO:0007669"/>
    <property type="project" value="TreeGrafter"/>
</dbReference>
<proteinExistence type="predicted"/>
<gene>
    <name evidence="5" type="ORF">SAMN04487968_10994</name>
</gene>
<dbReference type="PROSITE" id="PS51722">
    <property type="entry name" value="G_TR_2"/>
    <property type="match status" value="1"/>
</dbReference>
<dbReference type="Pfam" id="PF25461">
    <property type="entry name" value="Beta-barrel_SelB"/>
    <property type="match status" value="1"/>
</dbReference>
<keyword evidence="2" id="KW-0648">Protein biosynthesis</keyword>
<name>A0A1I1L0W2_9ACTN</name>
<dbReference type="STRING" id="574651.SAMN04487968_10994"/>
<dbReference type="GO" id="GO:0001514">
    <property type="term" value="P:selenocysteine incorporation"/>
    <property type="evidence" value="ECO:0007669"/>
    <property type="project" value="InterPro"/>
</dbReference>
<dbReference type="GO" id="GO:0035368">
    <property type="term" value="F:selenocysteine insertion sequence binding"/>
    <property type="evidence" value="ECO:0007669"/>
    <property type="project" value="TreeGrafter"/>
</dbReference>
<reference evidence="5 6" key="1">
    <citation type="submission" date="2016-10" db="EMBL/GenBank/DDBJ databases">
        <authorList>
            <person name="de Groot N.N."/>
        </authorList>
    </citation>
    <scope>NUCLEOTIDE SEQUENCE [LARGE SCALE GENOMIC DNA]</scope>
    <source>
        <strain evidence="5 6">CGMCC 1.7056</strain>
    </source>
</reference>
<dbReference type="SUPFAM" id="SSF50447">
    <property type="entry name" value="Translation proteins"/>
    <property type="match status" value="1"/>
</dbReference>
<feature type="domain" description="Tr-type G" evidence="4">
    <location>
        <begin position="1"/>
        <end position="168"/>
    </location>
</feature>
<dbReference type="OrthoDB" id="9803139at2"/>
<dbReference type="InterPro" id="IPR036388">
    <property type="entry name" value="WH-like_DNA-bd_sf"/>
</dbReference>
<keyword evidence="1" id="KW-0547">Nucleotide-binding</keyword>
<dbReference type="Gene3D" id="3.40.50.300">
    <property type="entry name" value="P-loop containing nucleotide triphosphate hydrolases"/>
    <property type="match status" value="1"/>
</dbReference>
<keyword evidence="6" id="KW-1185">Reference proteome</keyword>
<evidence type="ECO:0000313" key="6">
    <source>
        <dbReference type="Proteomes" id="UP000198832"/>
    </source>
</evidence>
<accession>A0A1I1L0W2</accession>
<keyword evidence="3" id="KW-0342">GTP-binding</keyword>
<sequence>MHVVATAGHVDHGKSTLVRALTGADPDRLDEERRRGLSIELGYAWTELDGVGEVAFVDVPGHQRFLATTLAGVGPVPVAMLVVAADDPWMPQAAEHLAALDALGVRHGVVVVTRSDLADPAPALARARAEVDRTGLAGAPAVAVSGRTGAGLDELRTTLADVLAGLPTPDPAADVRLWVDRRFHIRGSGTVVTGTLPAGTVAVGDSLALLDGSLARVRGLEALGRTRVRMTGVARVALDLGGHAPEGIQRGEALLTPGAFLPTRTVDVTVSGEGRVPERPLLHLGSAQVAVHTRPLGKDFHRLVLDSALALRVGDRAILRDPGSRTLWGVIVLDPQPPALGRRGAATARAEALAARDGTPAGELALRGVVRRSVLRRIGAPLLPVPDGTVAVGDWLVGPARAGELRSALTTLVESAGVVGVTPAAVAHELGLPDPAIVDALVEAPLSSDGGRIRSCDADLPPALAAALDALRVRLSDRPFDAPTADELQSLGLDAGAVGVLHRDGHLLRLAPGVVLLPDAPTRALELLARLPQPFTTSAGRQALGTSRRVALPLLAHLDAAGRTVRLPDDTRRVAG</sequence>
<organism evidence="5 6">
    <name type="scientific">Nocardioides terrae</name>
    <dbReference type="NCBI Taxonomy" id="574651"/>
    <lineage>
        <taxon>Bacteria</taxon>
        <taxon>Bacillati</taxon>
        <taxon>Actinomycetota</taxon>
        <taxon>Actinomycetes</taxon>
        <taxon>Propionibacteriales</taxon>
        <taxon>Nocardioidaceae</taxon>
        <taxon>Nocardioides</taxon>
    </lineage>
</organism>
<dbReference type="InterPro" id="IPR000795">
    <property type="entry name" value="T_Tr_GTP-bd_dom"/>
</dbReference>
<dbReference type="Pfam" id="PF00009">
    <property type="entry name" value="GTP_EFTU"/>
    <property type="match status" value="1"/>
</dbReference>
<dbReference type="InterPro" id="IPR050543">
    <property type="entry name" value="eIF2G"/>
</dbReference>
<evidence type="ECO:0000313" key="5">
    <source>
        <dbReference type="EMBL" id="SFC66631.1"/>
    </source>
</evidence>
<dbReference type="PANTHER" id="PTHR42854:SF3">
    <property type="entry name" value="EUKARYOTIC TRANSLATION INITIATION FACTOR 2 SUBUNIT 3-RELATED"/>
    <property type="match status" value="1"/>
</dbReference>
<dbReference type="EMBL" id="FOLB01000009">
    <property type="protein sequence ID" value="SFC66631.1"/>
    <property type="molecule type" value="Genomic_DNA"/>
</dbReference>
<dbReference type="AlphaFoldDB" id="A0A1I1L0W2"/>
<dbReference type="GO" id="GO:0003924">
    <property type="term" value="F:GTPase activity"/>
    <property type="evidence" value="ECO:0007669"/>
    <property type="project" value="InterPro"/>
</dbReference>
<evidence type="ECO:0000256" key="2">
    <source>
        <dbReference type="ARBA" id="ARBA00022917"/>
    </source>
</evidence>
<dbReference type="Gene3D" id="2.40.30.10">
    <property type="entry name" value="Translation factors"/>
    <property type="match status" value="1"/>
</dbReference>
<dbReference type="GO" id="GO:0003746">
    <property type="term" value="F:translation elongation factor activity"/>
    <property type="evidence" value="ECO:0007669"/>
    <property type="project" value="UniProtKB-KW"/>
</dbReference>
<dbReference type="PANTHER" id="PTHR42854">
    <property type="entry name" value="EUKARYOTIC TRANSLATION INITIATION FACTOR 2 SUBUNIT 3 FAMILY MEMBER"/>
    <property type="match status" value="1"/>
</dbReference>
<protein>
    <submittedName>
        <fullName evidence="5">Selenocysteine-specific elongation factor</fullName>
    </submittedName>
</protein>
<evidence type="ECO:0000259" key="4">
    <source>
        <dbReference type="PROSITE" id="PS51722"/>
    </source>
</evidence>
<evidence type="ECO:0000256" key="3">
    <source>
        <dbReference type="ARBA" id="ARBA00023134"/>
    </source>
</evidence>